<dbReference type="EMBL" id="VTWT01000013">
    <property type="protein sequence ID" value="KAA9325148.1"/>
    <property type="molecule type" value="Genomic_DNA"/>
</dbReference>
<dbReference type="RefSeq" id="WP_150905722.1">
    <property type="nucleotide sequence ID" value="NZ_VTWT01000013.1"/>
</dbReference>
<evidence type="ECO:0000313" key="1">
    <source>
        <dbReference type="EMBL" id="KAA9325148.1"/>
    </source>
</evidence>
<protein>
    <submittedName>
        <fullName evidence="1">Uncharacterized protein</fullName>
    </submittedName>
</protein>
<sequence length="62" mass="7329">MEASISQALPVLMMQNYYPVLNLQILPDTFFRFKLKKHQKQTASTIWVSGKQYPLRKKNPFN</sequence>
<proteinExistence type="predicted"/>
<gene>
    <name evidence="1" type="ORF">F0P94_18105</name>
</gene>
<keyword evidence="2" id="KW-1185">Reference proteome</keyword>
<organism evidence="1 2">
    <name type="scientific">Adhaeribacter soli</name>
    <dbReference type="NCBI Taxonomy" id="2607655"/>
    <lineage>
        <taxon>Bacteria</taxon>
        <taxon>Pseudomonadati</taxon>
        <taxon>Bacteroidota</taxon>
        <taxon>Cytophagia</taxon>
        <taxon>Cytophagales</taxon>
        <taxon>Hymenobacteraceae</taxon>
        <taxon>Adhaeribacter</taxon>
    </lineage>
</organism>
<comment type="caution">
    <text evidence="1">The sequence shown here is derived from an EMBL/GenBank/DDBJ whole genome shotgun (WGS) entry which is preliminary data.</text>
</comment>
<dbReference type="Proteomes" id="UP000326570">
    <property type="component" value="Unassembled WGS sequence"/>
</dbReference>
<accession>A0A5N1IIB7</accession>
<name>A0A5N1IIB7_9BACT</name>
<reference evidence="1 2" key="1">
    <citation type="submission" date="2019-09" db="EMBL/GenBank/DDBJ databases">
        <title>Genome sequence of Adhaeribacter sp. M2.</title>
        <authorList>
            <person name="Srinivasan S."/>
        </authorList>
    </citation>
    <scope>NUCLEOTIDE SEQUENCE [LARGE SCALE GENOMIC DNA]</scope>
    <source>
        <strain evidence="1 2">M2</strain>
    </source>
</reference>
<evidence type="ECO:0000313" key="2">
    <source>
        <dbReference type="Proteomes" id="UP000326570"/>
    </source>
</evidence>
<dbReference type="AlphaFoldDB" id="A0A5N1IIB7"/>